<organism evidence="6 7">
    <name type="scientific">Synaphobranchus kaupii</name>
    <name type="common">Kaup's arrowtooth eel</name>
    <dbReference type="NCBI Taxonomy" id="118154"/>
    <lineage>
        <taxon>Eukaryota</taxon>
        <taxon>Metazoa</taxon>
        <taxon>Chordata</taxon>
        <taxon>Craniata</taxon>
        <taxon>Vertebrata</taxon>
        <taxon>Euteleostomi</taxon>
        <taxon>Actinopterygii</taxon>
        <taxon>Neopterygii</taxon>
        <taxon>Teleostei</taxon>
        <taxon>Anguilliformes</taxon>
        <taxon>Synaphobranchidae</taxon>
        <taxon>Synaphobranchus</taxon>
    </lineage>
</organism>
<dbReference type="Gene3D" id="1.10.472.10">
    <property type="entry name" value="Cyclin-like"/>
    <property type="match status" value="2"/>
</dbReference>
<dbReference type="InterPro" id="IPR004367">
    <property type="entry name" value="Cyclin_C-dom"/>
</dbReference>
<feature type="region of interest" description="Disordered" evidence="3">
    <location>
        <begin position="267"/>
        <end position="302"/>
    </location>
</feature>
<name>A0A9Q1EY88_SYNKA</name>
<dbReference type="SMART" id="SM00385">
    <property type="entry name" value="CYCLIN"/>
    <property type="match status" value="1"/>
</dbReference>
<dbReference type="InterPro" id="IPR013763">
    <property type="entry name" value="Cyclin-like_dom"/>
</dbReference>
<evidence type="ECO:0000313" key="6">
    <source>
        <dbReference type="EMBL" id="KAJ8347270.1"/>
    </source>
</evidence>
<protein>
    <recommendedName>
        <fullName evidence="8">Cyclin Dx</fullName>
    </recommendedName>
</protein>
<dbReference type="OrthoDB" id="306099at2759"/>
<dbReference type="InterPro" id="IPR039361">
    <property type="entry name" value="Cyclin"/>
</dbReference>
<evidence type="ECO:0008006" key="8">
    <source>
        <dbReference type="Google" id="ProtNLM"/>
    </source>
</evidence>
<reference evidence="6" key="1">
    <citation type="journal article" date="2023" name="Science">
        <title>Genome structures resolve the early diversification of teleost fishes.</title>
        <authorList>
            <person name="Parey E."/>
            <person name="Louis A."/>
            <person name="Montfort J."/>
            <person name="Bouchez O."/>
            <person name="Roques C."/>
            <person name="Iampietro C."/>
            <person name="Lluch J."/>
            <person name="Castinel A."/>
            <person name="Donnadieu C."/>
            <person name="Desvignes T."/>
            <person name="Floi Bucao C."/>
            <person name="Jouanno E."/>
            <person name="Wen M."/>
            <person name="Mejri S."/>
            <person name="Dirks R."/>
            <person name="Jansen H."/>
            <person name="Henkel C."/>
            <person name="Chen W.J."/>
            <person name="Zahm M."/>
            <person name="Cabau C."/>
            <person name="Klopp C."/>
            <person name="Thompson A.W."/>
            <person name="Robinson-Rechavi M."/>
            <person name="Braasch I."/>
            <person name="Lecointre G."/>
            <person name="Bobe J."/>
            <person name="Postlethwait J.H."/>
            <person name="Berthelot C."/>
            <person name="Roest Crollius H."/>
            <person name="Guiguen Y."/>
        </authorList>
    </citation>
    <scope>NUCLEOTIDE SEQUENCE</scope>
    <source>
        <strain evidence="6">WJC10195</strain>
    </source>
</reference>
<feature type="domain" description="Cyclin-like" evidence="4">
    <location>
        <begin position="66"/>
        <end position="150"/>
    </location>
</feature>
<feature type="domain" description="Cyclin C-terminal" evidence="5">
    <location>
        <begin position="159"/>
        <end position="297"/>
    </location>
</feature>
<dbReference type="Proteomes" id="UP001152622">
    <property type="component" value="Chromosome 11"/>
</dbReference>
<keyword evidence="7" id="KW-1185">Reference proteome</keyword>
<comment type="caution">
    <text evidence="6">The sequence shown here is derived from an EMBL/GenBank/DDBJ whole genome shotgun (WGS) entry which is preliminary data.</text>
</comment>
<evidence type="ECO:0000256" key="2">
    <source>
        <dbReference type="RuleBase" id="RU000383"/>
    </source>
</evidence>
<dbReference type="CDD" id="cd20516">
    <property type="entry name" value="CYCLIN_CCND_rpt2"/>
    <property type="match status" value="1"/>
</dbReference>
<evidence type="ECO:0000313" key="7">
    <source>
        <dbReference type="Proteomes" id="UP001152622"/>
    </source>
</evidence>
<dbReference type="FunFam" id="1.10.472.10:FF:000096">
    <property type="entry name" value="G1/S-specific cyclin-D3 isoform X2"/>
    <property type="match status" value="1"/>
</dbReference>
<feature type="compositionally biased region" description="Basic and acidic residues" evidence="3">
    <location>
        <begin position="267"/>
        <end position="282"/>
    </location>
</feature>
<dbReference type="PANTHER" id="PTHR10177">
    <property type="entry name" value="CYCLINS"/>
    <property type="match status" value="1"/>
</dbReference>
<dbReference type="Pfam" id="PF02984">
    <property type="entry name" value="Cyclin_C"/>
    <property type="match status" value="1"/>
</dbReference>
<gene>
    <name evidence="6" type="ORF">SKAU_G00286710</name>
</gene>
<dbReference type="InterPro" id="IPR036915">
    <property type="entry name" value="Cyclin-like_sf"/>
</dbReference>
<evidence type="ECO:0000259" key="5">
    <source>
        <dbReference type="SMART" id="SM01332"/>
    </source>
</evidence>
<evidence type="ECO:0000256" key="1">
    <source>
        <dbReference type="ARBA" id="ARBA00023127"/>
    </source>
</evidence>
<keyword evidence="1 2" id="KW-0195">Cyclin</keyword>
<dbReference type="SMART" id="SM01332">
    <property type="entry name" value="Cyclin_C"/>
    <property type="match status" value="1"/>
</dbReference>
<accession>A0A9Q1EY88</accession>
<evidence type="ECO:0000259" key="4">
    <source>
        <dbReference type="SMART" id="SM00385"/>
    </source>
</evidence>
<comment type="similarity">
    <text evidence="2">Belongs to the cyclin family.</text>
</comment>
<evidence type="ECO:0000256" key="3">
    <source>
        <dbReference type="SAM" id="MobiDB-lite"/>
    </source>
</evidence>
<dbReference type="AlphaFoldDB" id="A0A9Q1EY88"/>
<dbReference type="InterPro" id="IPR006671">
    <property type="entry name" value="Cyclin_N"/>
</dbReference>
<proteinExistence type="inferred from homology"/>
<dbReference type="SUPFAM" id="SSF47954">
    <property type="entry name" value="Cyclin-like"/>
    <property type="match status" value="2"/>
</dbReference>
<sequence length="302" mass="33404">MSAEPLWCEEEGRVAAPGQLRAPWDPCASGERVIQRLLQAEERYLPSTLYVSLVQRDPRQRDQLAKWTLEVCCECGCEEAVFPLAVSLLDRFLSVSPSLPLSLWSLCAACILISSKLTESETVCADSLSACADCSFTPKDLWEMERVVLATLRWDVAAVTPQDFLPHFLSALGEKQARKTQAGVSLATLRRHSDTLVAMCVCDSDFLGTPPSVISAAALNAAIRGLGNRGPQPGHVTTVLSALCRTDMGVLQYYSDLIEGALRERLRNGQRERQREQKKEDKDGEMEDERASTPTDLREISF</sequence>
<dbReference type="EMBL" id="JAINUF010000011">
    <property type="protein sequence ID" value="KAJ8347270.1"/>
    <property type="molecule type" value="Genomic_DNA"/>
</dbReference>
<dbReference type="Pfam" id="PF00134">
    <property type="entry name" value="Cyclin_N"/>
    <property type="match status" value="1"/>
</dbReference>